<dbReference type="FunFam" id="3.90.1200.10:FF:000007">
    <property type="entry name" value="hydroxylysine kinase isoform X1"/>
    <property type="match status" value="1"/>
</dbReference>
<evidence type="ECO:0000256" key="7">
    <source>
        <dbReference type="ARBA" id="ARBA00037368"/>
    </source>
</evidence>
<dbReference type="GO" id="GO:0005737">
    <property type="term" value="C:cytoplasm"/>
    <property type="evidence" value="ECO:0007669"/>
    <property type="project" value="UniProtKB-SubCell"/>
</dbReference>
<dbReference type="Pfam" id="PF01636">
    <property type="entry name" value="APH"/>
    <property type="match status" value="1"/>
</dbReference>
<accession>A0A401RT90</accession>
<dbReference type="GO" id="GO:0047992">
    <property type="term" value="F:hydroxylysine kinase activity"/>
    <property type="evidence" value="ECO:0007669"/>
    <property type="project" value="UniProtKB-EC"/>
</dbReference>
<evidence type="ECO:0000256" key="4">
    <source>
        <dbReference type="ARBA" id="ARBA00022679"/>
    </source>
</evidence>
<evidence type="ECO:0000256" key="9">
    <source>
        <dbReference type="ARBA" id="ARBA00040505"/>
    </source>
</evidence>
<comment type="catalytic activity">
    <reaction evidence="6">
        <text>(5R)-5-hydroxy-L-lysine + GTP = (5R)-5-phosphooxy-L-lysine + GDP + H(+)</text>
        <dbReference type="Rhea" id="RHEA:19049"/>
        <dbReference type="ChEBI" id="CHEBI:15378"/>
        <dbReference type="ChEBI" id="CHEBI:37565"/>
        <dbReference type="ChEBI" id="CHEBI:57882"/>
        <dbReference type="ChEBI" id="CHEBI:58189"/>
        <dbReference type="ChEBI" id="CHEBI:58357"/>
        <dbReference type="EC" id="2.7.1.81"/>
    </reaction>
</comment>
<comment type="similarity">
    <text evidence="2">Belongs to the aminoglycoside phosphotransferase family.</text>
</comment>
<evidence type="ECO:0000256" key="1">
    <source>
        <dbReference type="ARBA" id="ARBA00004496"/>
    </source>
</evidence>
<dbReference type="OMA" id="EFLTRIM"/>
<proteinExistence type="inferred from homology"/>
<dbReference type="EMBL" id="BEZZ01002190">
    <property type="protein sequence ID" value="GCC21369.1"/>
    <property type="molecule type" value="Genomic_DNA"/>
</dbReference>
<dbReference type="FunFam" id="3.30.200.20:FF:000549">
    <property type="entry name" value="hydroxylysine kinase"/>
    <property type="match status" value="1"/>
</dbReference>
<keyword evidence="12" id="KW-1185">Reference proteome</keyword>
<evidence type="ECO:0000313" key="12">
    <source>
        <dbReference type="Proteomes" id="UP000287033"/>
    </source>
</evidence>
<dbReference type="InterPro" id="IPR002575">
    <property type="entry name" value="Aminoglycoside_PTrfase"/>
</dbReference>
<evidence type="ECO:0000256" key="2">
    <source>
        <dbReference type="ARBA" id="ARBA00006219"/>
    </source>
</evidence>
<dbReference type="OrthoDB" id="9973935at2759"/>
<dbReference type="PANTHER" id="PTHR21064">
    <property type="entry name" value="AMINOGLYCOSIDE PHOSPHOTRANSFERASE DOMAIN-CONTAINING PROTEIN-RELATED"/>
    <property type="match status" value="1"/>
</dbReference>
<dbReference type="Gene3D" id="3.30.200.20">
    <property type="entry name" value="Phosphorylase Kinase, domain 1"/>
    <property type="match status" value="1"/>
</dbReference>
<evidence type="ECO:0000256" key="8">
    <source>
        <dbReference type="ARBA" id="ARBA00038873"/>
    </source>
</evidence>
<evidence type="ECO:0000313" key="11">
    <source>
        <dbReference type="EMBL" id="GCC21369.1"/>
    </source>
</evidence>
<dbReference type="AlphaFoldDB" id="A0A401RT90"/>
<comment type="function">
    <text evidence="7">Catalyzes the GTP-dependent phosphorylation of 5-hydroxy-L-lysine.</text>
</comment>
<evidence type="ECO:0000256" key="6">
    <source>
        <dbReference type="ARBA" id="ARBA00036820"/>
    </source>
</evidence>
<dbReference type="SUPFAM" id="SSF56112">
    <property type="entry name" value="Protein kinase-like (PK-like)"/>
    <property type="match status" value="1"/>
</dbReference>
<keyword evidence="3" id="KW-0963">Cytoplasm</keyword>
<dbReference type="STRING" id="137246.A0A401RT90"/>
<dbReference type="PANTHER" id="PTHR21064:SF1">
    <property type="entry name" value="HYDROXYLYSINE KINASE"/>
    <property type="match status" value="1"/>
</dbReference>
<dbReference type="InterPro" id="IPR011009">
    <property type="entry name" value="Kinase-like_dom_sf"/>
</dbReference>
<evidence type="ECO:0000256" key="3">
    <source>
        <dbReference type="ARBA" id="ARBA00022490"/>
    </source>
</evidence>
<comment type="subcellular location">
    <subcellularLocation>
        <location evidence="1">Cytoplasm</location>
    </subcellularLocation>
</comment>
<protein>
    <recommendedName>
        <fullName evidence="9">Hydroxylysine kinase</fullName>
        <ecNumber evidence="8">2.7.1.81</ecNumber>
    </recommendedName>
</protein>
<sequence>MTKFTVEMSSSEKPAVIKPLLTEAQAVELVERLYGLKVSSVQPMPSYDDQNFHILVSENQVTRDHSQSYTLKVMNTGESEDADLIEAQTRAMIFLSEKGFPTPTPIPTIDGKLMSLETIEQGNEHRQHMIRLLTYLPGVPVANLTLDHGMFYKMGRTFAQMDKALHEEFFHPTTLSLHREGFRWDLSYFHLLEEYLPEIEESETRSIVKQVLQQFKEKLLPNLSKFRRSIIHGDCNEYNILLVPVDYSADGMTDRSSTTHPQPEFRISAILDFGDLSYGCFVYELAVSIMYLMTQSTEPLSVGGHVMAGFESIIPLTEDERDALFLLVLCRFSQSLLIASHSVLLHPENEEYIMVSVRKGWRCLHQLWQLGKEAVERIWFDTAKSYQSESG</sequence>
<gene>
    <name evidence="11" type="ORF">chiPu_0019839</name>
</gene>
<reference evidence="11 12" key="1">
    <citation type="journal article" date="2018" name="Nat. Ecol. Evol.">
        <title>Shark genomes provide insights into elasmobranch evolution and the origin of vertebrates.</title>
        <authorList>
            <person name="Hara Y"/>
            <person name="Yamaguchi K"/>
            <person name="Onimaru K"/>
            <person name="Kadota M"/>
            <person name="Koyanagi M"/>
            <person name="Keeley SD"/>
            <person name="Tatsumi K"/>
            <person name="Tanaka K"/>
            <person name="Motone F"/>
            <person name="Kageyama Y"/>
            <person name="Nozu R"/>
            <person name="Adachi N"/>
            <person name="Nishimura O"/>
            <person name="Nakagawa R"/>
            <person name="Tanegashima C"/>
            <person name="Kiyatake I"/>
            <person name="Matsumoto R"/>
            <person name="Murakumo K"/>
            <person name="Nishida K"/>
            <person name="Terakita A"/>
            <person name="Kuratani S"/>
            <person name="Sato K"/>
            <person name="Hyodo S Kuraku.S."/>
        </authorList>
    </citation>
    <scope>NUCLEOTIDE SEQUENCE [LARGE SCALE GENOMIC DNA]</scope>
</reference>
<keyword evidence="5" id="KW-0418">Kinase</keyword>
<evidence type="ECO:0000256" key="5">
    <source>
        <dbReference type="ARBA" id="ARBA00022777"/>
    </source>
</evidence>
<dbReference type="EC" id="2.7.1.81" evidence="8"/>
<dbReference type="InterPro" id="IPR050249">
    <property type="entry name" value="Pseudomonas-type_ThrB"/>
</dbReference>
<dbReference type="Gene3D" id="3.90.1200.10">
    <property type="match status" value="1"/>
</dbReference>
<organism evidence="11 12">
    <name type="scientific">Chiloscyllium punctatum</name>
    <name type="common">Brownbanded bambooshark</name>
    <name type="synonym">Hemiscyllium punctatum</name>
    <dbReference type="NCBI Taxonomy" id="137246"/>
    <lineage>
        <taxon>Eukaryota</taxon>
        <taxon>Metazoa</taxon>
        <taxon>Chordata</taxon>
        <taxon>Craniata</taxon>
        <taxon>Vertebrata</taxon>
        <taxon>Chondrichthyes</taxon>
        <taxon>Elasmobranchii</taxon>
        <taxon>Galeomorphii</taxon>
        <taxon>Galeoidea</taxon>
        <taxon>Orectolobiformes</taxon>
        <taxon>Hemiscylliidae</taxon>
        <taxon>Chiloscyllium</taxon>
    </lineage>
</organism>
<comment type="caution">
    <text evidence="11">The sequence shown here is derived from an EMBL/GenBank/DDBJ whole genome shotgun (WGS) entry which is preliminary data.</text>
</comment>
<dbReference type="Proteomes" id="UP000287033">
    <property type="component" value="Unassembled WGS sequence"/>
</dbReference>
<keyword evidence="4" id="KW-0808">Transferase</keyword>
<evidence type="ECO:0000259" key="10">
    <source>
        <dbReference type="Pfam" id="PF01636"/>
    </source>
</evidence>
<name>A0A401RT90_CHIPU</name>
<feature type="domain" description="Aminoglycoside phosphotransferase" evidence="10">
    <location>
        <begin position="60"/>
        <end position="242"/>
    </location>
</feature>